<organism evidence="4 5">
    <name type="scientific">Roseinatronobacter alkalisoli</name>
    <dbReference type="NCBI Taxonomy" id="3028235"/>
    <lineage>
        <taxon>Bacteria</taxon>
        <taxon>Pseudomonadati</taxon>
        <taxon>Pseudomonadota</taxon>
        <taxon>Alphaproteobacteria</taxon>
        <taxon>Rhodobacterales</taxon>
        <taxon>Paracoccaceae</taxon>
        <taxon>Roseinatronobacter</taxon>
    </lineage>
</organism>
<name>A0ABT5TC61_9RHOB</name>
<dbReference type="InterPro" id="IPR009057">
    <property type="entry name" value="Homeodomain-like_sf"/>
</dbReference>
<accession>A0ABT5TC61</accession>
<keyword evidence="5" id="KW-1185">Reference proteome</keyword>
<dbReference type="InterPro" id="IPR050109">
    <property type="entry name" value="HTH-type_TetR-like_transc_reg"/>
</dbReference>
<evidence type="ECO:0000256" key="1">
    <source>
        <dbReference type="ARBA" id="ARBA00023125"/>
    </source>
</evidence>
<dbReference type="InterPro" id="IPR001647">
    <property type="entry name" value="HTH_TetR"/>
</dbReference>
<dbReference type="RefSeq" id="WP_274353361.1">
    <property type="nucleotide sequence ID" value="NZ_JAQZSM010000018.1"/>
</dbReference>
<feature type="DNA-binding region" description="H-T-H motif" evidence="2">
    <location>
        <begin position="41"/>
        <end position="60"/>
    </location>
</feature>
<proteinExistence type="predicted"/>
<dbReference type="PANTHER" id="PTHR30055:SF239">
    <property type="entry name" value="TRANSCRIPTIONAL REGULATORY PROTEIN"/>
    <property type="match status" value="1"/>
</dbReference>
<sequence>MTGNANIQPDRPEGGSSRLGREDWIAAAWEALSEGSADTIKVDRLARRIGVTRGSFYWHFRNREDLIDAVVEYWLKRLARNASLVDRHTEGATPEDRLWTVYDFVVRSVTGPQSVFLRIAAQKSPHLTRRLQDESTQRVDADAALFCEMGLPPADAQQFATLYNTMIVSEFLRNGALPLEERLALARSQHDLVINAARRFSPA</sequence>
<keyword evidence="1 2" id="KW-0238">DNA-binding</keyword>
<dbReference type="PROSITE" id="PS50977">
    <property type="entry name" value="HTH_TETR_2"/>
    <property type="match status" value="1"/>
</dbReference>
<evidence type="ECO:0000313" key="5">
    <source>
        <dbReference type="Proteomes" id="UP001431784"/>
    </source>
</evidence>
<evidence type="ECO:0000256" key="2">
    <source>
        <dbReference type="PROSITE-ProRule" id="PRU00335"/>
    </source>
</evidence>
<dbReference type="Gene3D" id="1.10.357.10">
    <property type="entry name" value="Tetracycline Repressor, domain 2"/>
    <property type="match status" value="1"/>
</dbReference>
<dbReference type="Proteomes" id="UP001431784">
    <property type="component" value="Unassembled WGS sequence"/>
</dbReference>
<dbReference type="EMBL" id="JAQZSM010000018">
    <property type="protein sequence ID" value="MDD7972684.1"/>
    <property type="molecule type" value="Genomic_DNA"/>
</dbReference>
<dbReference type="Pfam" id="PF00440">
    <property type="entry name" value="TetR_N"/>
    <property type="match status" value="1"/>
</dbReference>
<reference evidence="4" key="1">
    <citation type="submission" date="2023-02" db="EMBL/GenBank/DDBJ databases">
        <title>Description of Roseinatronobacter alkalisoli sp. nov., an alkaliphilic bacerium isolated from soda soil.</title>
        <authorList>
            <person name="Wei W."/>
        </authorList>
    </citation>
    <scope>NUCLEOTIDE SEQUENCE</scope>
    <source>
        <strain evidence="4">HJB301</strain>
    </source>
</reference>
<evidence type="ECO:0000259" key="3">
    <source>
        <dbReference type="PROSITE" id="PS50977"/>
    </source>
</evidence>
<gene>
    <name evidence="4" type="ORF">PUT78_16420</name>
</gene>
<protein>
    <submittedName>
        <fullName evidence="4">TetR/AcrR family transcriptional regulator</fullName>
    </submittedName>
</protein>
<comment type="caution">
    <text evidence="4">The sequence shown here is derived from an EMBL/GenBank/DDBJ whole genome shotgun (WGS) entry which is preliminary data.</text>
</comment>
<dbReference type="PANTHER" id="PTHR30055">
    <property type="entry name" value="HTH-TYPE TRANSCRIPTIONAL REGULATOR RUTR"/>
    <property type="match status" value="1"/>
</dbReference>
<feature type="domain" description="HTH tetR-type" evidence="3">
    <location>
        <begin position="18"/>
        <end position="78"/>
    </location>
</feature>
<dbReference type="SUPFAM" id="SSF46689">
    <property type="entry name" value="Homeodomain-like"/>
    <property type="match status" value="1"/>
</dbReference>
<evidence type="ECO:0000313" key="4">
    <source>
        <dbReference type="EMBL" id="MDD7972684.1"/>
    </source>
</evidence>